<keyword evidence="2" id="KW-1185">Reference proteome</keyword>
<protein>
    <submittedName>
        <fullName evidence="1">Uncharacterized protein</fullName>
    </submittedName>
</protein>
<gene>
    <name evidence="1" type="ORF">LEP1GSC195_3783</name>
</gene>
<name>R9A5K2_9LEPT</name>
<evidence type="ECO:0000313" key="1">
    <source>
        <dbReference type="EMBL" id="EOQ97269.1"/>
    </source>
</evidence>
<sequence>MAPLEAVEVAEVTNGNLSKKVFLYTGPEEKNIVFIPT</sequence>
<evidence type="ECO:0000313" key="2">
    <source>
        <dbReference type="Proteomes" id="UP000013984"/>
    </source>
</evidence>
<comment type="caution">
    <text evidence="1">The sequence shown here is derived from an EMBL/GenBank/DDBJ whole genome shotgun (WGS) entry which is preliminary data.</text>
</comment>
<dbReference type="AlphaFoldDB" id="R9A5K2"/>
<dbReference type="Proteomes" id="UP000013984">
    <property type="component" value="Unassembled WGS sequence"/>
</dbReference>
<dbReference type="EMBL" id="AOGZ02000014">
    <property type="protein sequence ID" value="EOQ97269.1"/>
    <property type="molecule type" value="Genomic_DNA"/>
</dbReference>
<proteinExistence type="predicted"/>
<accession>R9A5K2</accession>
<reference evidence="1" key="1">
    <citation type="submission" date="2013-04" db="EMBL/GenBank/DDBJ databases">
        <authorList>
            <person name="Harkins D.M."/>
            <person name="Durkin A.S."/>
            <person name="Brinkac L.M."/>
            <person name="Haft D.H."/>
            <person name="Selengut J.D."/>
            <person name="Sanka R."/>
            <person name="DePew J."/>
            <person name="Purushe J."/>
            <person name="Galloway R.L."/>
            <person name="Vinetz J.M."/>
            <person name="Sutton G.G."/>
            <person name="Nierman W.C."/>
            <person name="Fouts D.E."/>
        </authorList>
    </citation>
    <scope>NUCLEOTIDE SEQUENCE [LARGE SCALE GENOMIC DNA]</scope>
    <source>
        <strain evidence="1">CDC</strain>
    </source>
</reference>
<organism evidence="1 2">
    <name type="scientific">Leptospira wolbachii serovar Codice str. CDC</name>
    <dbReference type="NCBI Taxonomy" id="1218599"/>
    <lineage>
        <taxon>Bacteria</taxon>
        <taxon>Pseudomonadati</taxon>
        <taxon>Spirochaetota</taxon>
        <taxon>Spirochaetia</taxon>
        <taxon>Leptospirales</taxon>
        <taxon>Leptospiraceae</taxon>
        <taxon>Leptospira</taxon>
    </lineage>
</organism>